<evidence type="ECO:0000313" key="5">
    <source>
        <dbReference type="Proteomes" id="UP000242146"/>
    </source>
</evidence>
<accession>A0A1X2GSF7</accession>
<sequence>MDTYPAEYLTHPVPVLGVYGLQNHDANGQPEIQLSEGKSGTLASTLLSIFLARQVFSLYDATRYLTNIAIPPPFRVMTVEKEFTPPNNLKQPNTHSALSPRTPESPLHPDGLFTPLWIQKHQALPCAVVGCYSLWDAHPATGQPRRETGPLGSHQPINPAEREHDTALAHELNEKRKLFQDKGIKFAVVMLMSRYQVDDPAVDERCTFIRKQSGLENRISFFTLAPGSVHELQEFVNTLYRTLFSTITQYYSNLIKRIRKRRGRISSYSSYTNNDASGAALTDSDWALRYDLKIAFLHEFRQDTEATLKSFEQVYAALVDYLAPGETPILAVHGHRWVEARQLADCLNIKIYRMHLYLNDSASALAQLNGHLHMFQSYSSSWGMGDTSFEYWLWLSNQYRLFAESIDIAIQHGFTIRVPLPVDQVMSPPSLASMAGGCNPGAILQHPGFYYHLAAMCCAEGRRRLLDANPEADQPTDYATMSIELLTKSYEQFKQYHNSRMTLYLAAEIAGTYYETGKFEMALKFFERIGKTYRKERWHTILTSILRWSLRCAKELGLWERTIECLIELLAPALPMSDTKRADSLQELLTVLEHHAPSSSALVDVQTDETSTPTPLVIHMQQINPFIHCSVQFHDRDSFVNSPLLFQVTLQTEPHSPPSPLRFTSMRIVFNQPQYNLYLTDDLSTQPATSSQPALVDCVQNTTLIPDGDYAQWHTKAVDLSMVANHTKVFQGSLLPTTCEDIKIEFVYLDLAYPNWTVHLQYPFDQIIEENPVSRRKWLQADGTNHPKFKLLDGRGEVHQVRIMQRPPLVDLTTFSSAPALLDEYFPLTIVLTSQEDEPIDATLHIDVKNVEGQVQEDFITFNVGQPGESSGEISLGQLQPGASLSNTVYLFGSRLAGSRLVTLTARYSSVSSHGQAVMEKQESIRIPFMNPFDANFSVCEINEITNKSLFLPNGTQQEAKRLNVTVRCCASWELTIDRLEFEKAKDQPLLTLDTQNGDFTTQTWQTGQVFDCNFVFRLTVPSVLDLPSSLSTGKLVISWKRSSHDDGPFSTTSIPLPSLTPHSFGTKLLADVPEHIYLGEPFTVTYLLDNYTMQVVEFTGAIELSEAFVFSGYKQFKGQLLPMTQGTYHFVCFPLSAGNVQLPRLKIMAKVQGSEKEIPVQRLGDGRTVAFDNDLNARPSVALGDPGKPSPMLVFVNAKRTSSFIAKPALI</sequence>
<comment type="caution">
    <text evidence="4">The sequence shown here is derived from an EMBL/GenBank/DDBJ whole genome shotgun (WGS) entry which is preliminary data.</text>
</comment>
<feature type="domain" description="Trafficking protein particle complex subunit 11" evidence="3">
    <location>
        <begin position="336"/>
        <end position="471"/>
    </location>
</feature>
<dbReference type="PANTHER" id="PTHR14374">
    <property type="entry name" value="FOIE GRAS"/>
    <property type="match status" value="1"/>
</dbReference>
<dbReference type="Pfam" id="PF11817">
    <property type="entry name" value="Foie-gras_1"/>
    <property type="match status" value="2"/>
</dbReference>
<gene>
    <name evidence="4" type="ORF">DM01DRAFT_1380727</name>
</gene>
<dbReference type="OrthoDB" id="6278596at2759"/>
<dbReference type="InterPro" id="IPR021773">
    <property type="entry name" value="TPC11"/>
</dbReference>
<dbReference type="STRING" id="101127.A0A1X2GSF7"/>
<dbReference type="AlphaFoldDB" id="A0A1X2GSF7"/>
<dbReference type="InterPro" id="IPR011990">
    <property type="entry name" value="TPR-like_helical_dom_sf"/>
</dbReference>
<dbReference type="SUPFAM" id="SSF48452">
    <property type="entry name" value="TPR-like"/>
    <property type="match status" value="1"/>
</dbReference>
<feature type="region of interest" description="Disordered" evidence="1">
    <location>
        <begin position="85"/>
        <end position="105"/>
    </location>
</feature>
<evidence type="ECO:0000259" key="3">
    <source>
        <dbReference type="Pfam" id="PF11817"/>
    </source>
</evidence>
<keyword evidence="5" id="KW-1185">Reference proteome</keyword>
<proteinExistence type="predicted"/>
<organism evidence="4 5">
    <name type="scientific">Hesseltinella vesiculosa</name>
    <dbReference type="NCBI Taxonomy" id="101127"/>
    <lineage>
        <taxon>Eukaryota</taxon>
        <taxon>Fungi</taxon>
        <taxon>Fungi incertae sedis</taxon>
        <taxon>Mucoromycota</taxon>
        <taxon>Mucoromycotina</taxon>
        <taxon>Mucoromycetes</taxon>
        <taxon>Mucorales</taxon>
        <taxon>Cunninghamellaceae</taxon>
        <taxon>Hesseltinella</taxon>
    </lineage>
</organism>
<dbReference type="Proteomes" id="UP000242146">
    <property type="component" value="Unassembled WGS sequence"/>
</dbReference>
<dbReference type="EMBL" id="MCGT01000004">
    <property type="protein sequence ID" value="ORX60381.1"/>
    <property type="molecule type" value="Genomic_DNA"/>
</dbReference>
<feature type="domain" description="Trafficking protein particle complex subunit 11" evidence="3">
    <location>
        <begin position="477"/>
        <end position="571"/>
    </location>
</feature>
<dbReference type="Pfam" id="PF07919">
    <property type="entry name" value="Gryzun"/>
    <property type="match status" value="1"/>
</dbReference>
<evidence type="ECO:0000256" key="1">
    <source>
        <dbReference type="SAM" id="MobiDB-lite"/>
    </source>
</evidence>
<feature type="compositionally biased region" description="Polar residues" evidence="1">
    <location>
        <begin position="85"/>
        <end position="99"/>
    </location>
</feature>
<reference evidence="4 5" key="1">
    <citation type="submission" date="2016-07" db="EMBL/GenBank/DDBJ databases">
        <title>Pervasive Adenine N6-methylation of Active Genes in Fungi.</title>
        <authorList>
            <consortium name="DOE Joint Genome Institute"/>
            <person name="Mondo S.J."/>
            <person name="Dannebaum R.O."/>
            <person name="Kuo R.C."/>
            <person name="Labutti K."/>
            <person name="Haridas S."/>
            <person name="Kuo A."/>
            <person name="Salamov A."/>
            <person name="Ahrendt S.R."/>
            <person name="Lipzen A."/>
            <person name="Sullivan W."/>
            <person name="Andreopoulos W.B."/>
            <person name="Clum A."/>
            <person name="Lindquist E."/>
            <person name="Daum C."/>
            <person name="Ramamoorthy G.K."/>
            <person name="Gryganskyi A."/>
            <person name="Culley D."/>
            <person name="Magnuson J.K."/>
            <person name="James T.Y."/>
            <person name="O'Malley M.A."/>
            <person name="Stajich J.E."/>
            <person name="Spatafora J.W."/>
            <person name="Visel A."/>
            <person name="Grigoriev I.V."/>
        </authorList>
    </citation>
    <scope>NUCLEOTIDE SEQUENCE [LARGE SCALE GENOMIC DNA]</scope>
    <source>
        <strain evidence="4 5">NRRL 3301</strain>
    </source>
</reference>
<feature type="domain" description="Gryzun putative trafficking through Golgi" evidence="2">
    <location>
        <begin position="617"/>
        <end position="1149"/>
    </location>
</feature>
<dbReference type="PANTHER" id="PTHR14374:SF0">
    <property type="entry name" value="TRAFFICKING PROTEIN PARTICLE COMPLEX SUBUNIT 11"/>
    <property type="match status" value="1"/>
</dbReference>
<name>A0A1X2GSF7_9FUNG</name>
<evidence type="ECO:0008006" key="6">
    <source>
        <dbReference type="Google" id="ProtNLM"/>
    </source>
</evidence>
<dbReference type="InterPro" id="IPR012880">
    <property type="entry name" value="Gryzun"/>
</dbReference>
<evidence type="ECO:0000259" key="2">
    <source>
        <dbReference type="Pfam" id="PF07919"/>
    </source>
</evidence>
<evidence type="ECO:0000313" key="4">
    <source>
        <dbReference type="EMBL" id="ORX60381.1"/>
    </source>
</evidence>
<protein>
    <recommendedName>
        <fullName evidence="6">Trafficking protein particle complex subunit 11 domain-containing protein</fullName>
    </recommendedName>
</protein>